<dbReference type="Pfam" id="PF00326">
    <property type="entry name" value="Peptidase_S9"/>
    <property type="match status" value="1"/>
</dbReference>
<dbReference type="Pfam" id="PF00930">
    <property type="entry name" value="DPPIV_N"/>
    <property type="match status" value="1"/>
</dbReference>
<dbReference type="Proteomes" id="UP001142175">
    <property type="component" value="Unassembled WGS sequence"/>
</dbReference>
<evidence type="ECO:0000256" key="1">
    <source>
        <dbReference type="SAM" id="SignalP"/>
    </source>
</evidence>
<dbReference type="AlphaFoldDB" id="A0A9X2P4C1"/>
<protein>
    <submittedName>
        <fullName evidence="4">Prolyl oligopeptidase family serine peptidase</fullName>
    </submittedName>
</protein>
<feature type="chain" id="PRO_5040717714" evidence="1">
    <location>
        <begin position="22"/>
        <end position="791"/>
    </location>
</feature>
<evidence type="ECO:0000259" key="2">
    <source>
        <dbReference type="Pfam" id="PF00326"/>
    </source>
</evidence>
<dbReference type="EMBL" id="JANSUY010000010">
    <property type="protein sequence ID" value="MCR9015746.1"/>
    <property type="molecule type" value="Genomic_DNA"/>
</dbReference>
<evidence type="ECO:0000313" key="4">
    <source>
        <dbReference type="EMBL" id="MCR9015746.1"/>
    </source>
</evidence>
<reference evidence="4" key="1">
    <citation type="submission" date="2022-08" db="EMBL/GenBank/DDBJ databases">
        <authorList>
            <person name="Zhang D."/>
        </authorList>
    </citation>
    <scope>NUCLEOTIDE SEQUENCE</scope>
    <source>
        <strain evidence="4">XJ19-11</strain>
    </source>
</reference>
<dbReference type="RefSeq" id="WP_258423609.1">
    <property type="nucleotide sequence ID" value="NZ_JANSUY010000010.1"/>
</dbReference>
<gene>
    <name evidence="4" type="ORF">NU887_11925</name>
</gene>
<keyword evidence="5" id="KW-1185">Reference proteome</keyword>
<dbReference type="PANTHER" id="PTHR11731:SF193">
    <property type="entry name" value="DIPEPTIDYL PEPTIDASE 9"/>
    <property type="match status" value="1"/>
</dbReference>
<feature type="domain" description="Dipeptidylpeptidase IV N-terminal" evidence="3">
    <location>
        <begin position="236"/>
        <end position="500"/>
    </location>
</feature>
<accession>A0A9X2P4C1</accession>
<dbReference type="InterPro" id="IPR002469">
    <property type="entry name" value="Peptidase_S9B_N"/>
</dbReference>
<dbReference type="SUPFAM" id="SSF82171">
    <property type="entry name" value="DPP6 N-terminal domain-like"/>
    <property type="match status" value="1"/>
</dbReference>
<name>A0A9X2P4C1_9BACT</name>
<dbReference type="GO" id="GO:0006508">
    <property type="term" value="P:proteolysis"/>
    <property type="evidence" value="ECO:0007669"/>
    <property type="project" value="InterPro"/>
</dbReference>
<sequence>MKKSLFLTAFVCLFALQYSLAQTELSVEKIMKDPKWMGTFPSDIQWDEKGQFVYFKYNPEQHPADSLYKIAITGNSKPEKISLVEQRNQVPRNAKFNLAKTKKIYAKDGEIILYDLASGSKTSLLNLGERISNPVFLANENRIAFESSGNLFVLDVPTGKLQKMTRVQNGNRPKEKDEKQAEREKWLQEDNLNLLQVVREREEKEEKSKNYYESIAEKETFTFYTEGKQVINIQLSPDEKYATLLLLGRAENKRTEVPDYTDASGYTTNLNTRSKVGDNPQTIELAVYNFAKDTVLYVTTDSLPGIKDLPDYVKDYPEKTWEEKLRKVTIAAPIFSNDGKNAIVNIRANDNKDRWITLLDLESASLKSVDRQRDEAWIAGPGIGWGFGGGTLGWLPDNKHIYFQSEESGYSHLYVLDVTTGTKKALTSGKFEVFDPFISKNGKFWYLTTSEVHPGERHFYMMPLMGGKMEKLTTLTGNNEVSLSPDEKNMAILYSYSNQPTELFIQPNTPKSQPKQLTFGQSDEFKAYDWRDPQLVNFKAADGQMVPARLYLPEAINNNGAAVIFVHGAGYLQNVHKWWSSYFREYMFHNLLADLGYTVLDIDYRGSAGYGRDWRTGIYRHMGGKDLSDQVDGAKFLMENHGVKPGKIGIYGGSYGGFITLMALFNESEIFTSGAALRSVTDWAHYNHGYTANILNEPFNDPIAYRRSSPIYFAEGLKGNLLIAHGMIDVNVHFQDVVRLAQRLIELGKDNWEMAVYPVEDHGFVEPSSWTDEYKRILKLFNETLIDQDEK</sequence>
<feature type="domain" description="Peptidase S9 prolyl oligopeptidase catalytic" evidence="2">
    <location>
        <begin position="590"/>
        <end position="785"/>
    </location>
</feature>
<comment type="caution">
    <text evidence="4">The sequence shown here is derived from an EMBL/GenBank/DDBJ whole genome shotgun (WGS) entry which is preliminary data.</text>
</comment>
<dbReference type="InterPro" id="IPR050278">
    <property type="entry name" value="Serine_Prot_S9B/DPPIV"/>
</dbReference>
<dbReference type="SUPFAM" id="SSF53474">
    <property type="entry name" value="alpha/beta-Hydrolases"/>
    <property type="match status" value="1"/>
</dbReference>
<feature type="signal peptide" evidence="1">
    <location>
        <begin position="1"/>
        <end position="21"/>
    </location>
</feature>
<keyword evidence="1" id="KW-0732">Signal</keyword>
<dbReference type="InterPro" id="IPR001375">
    <property type="entry name" value="Peptidase_S9_cat"/>
</dbReference>
<dbReference type="InterPro" id="IPR029058">
    <property type="entry name" value="AB_hydrolase_fold"/>
</dbReference>
<dbReference type="Gene3D" id="3.40.50.1820">
    <property type="entry name" value="alpha/beta hydrolase"/>
    <property type="match status" value="1"/>
</dbReference>
<dbReference type="PANTHER" id="PTHR11731">
    <property type="entry name" value="PROTEASE FAMILY S9B,C DIPEPTIDYL-PEPTIDASE IV-RELATED"/>
    <property type="match status" value="1"/>
</dbReference>
<dbReference type="Gene3D" id="2.140.10.30">
    <property type="entry name" value="Dipeptidylpeptidase IV, N-terminal domain"/>
    <property type="match status" value="1"/>
</dbReference>
<evidence type="ECO:0000259" key="3">
    <source>
        <dbReference type="Pfam" id="PF00930"/>
    </source>
</evidence>
<proteinExistence type="predicted"/>
<organism evidence="4 5">
    <name type="scientific">Aquiflexum gelatinilyticum</name>
    <dbReference type="NCBI Taxonomy" id="2961943"/>
    <lineage>
        <taxon>Bacteria</taxon>
        <taxon>Pseudomonadati</taxon>
        <taxon>Bacteroidota</taxon>
        <taxon>Cytophagia</taxon>
        <taxon>Cytophagales</taxon>
        <taxon>Cyclobacteriaceae</taxon>
        <taxon>Aquiflexum</taxon>
    </lineage>
</organism>
<dbReference type="GO" id="GO:0008236">
    <property type="term" value="F:serine-type peptidase activity"/>
    <property type="evidence" value="ECO:0007669"/>
    <property type="project" value="InterPro"/>
</dbReference>
<evidence type="ECO:0000313" key="5">
    <source>
        <dbReference type="Proteomes" id="UP001142175"/>
    </source>
</evidence>
<dbReference type="GO" id="GO:0008239">
    <property type="term" value="F:dipeptidyl-peptidase activity"/>
    <property type="evidence" value="ECO:0007669"/>
    <property type="project" value="TreeGrafter"/>
</dbReference>